<keyword evidence="2" id="KW-1185">Reference proteome</keyword>
<dbReference type="Proteomes" id="UP000184079">
    <property type="component" value="Unassembled WGS sequence"/>
</dbReference>
<dbReference type="AlphaFoldDB" id="A0A1M5X5E7"/>
<gene>
    <name evidence="1" type="ORF">SAMN05421807_12126</name>
</gene>
<evidence type="ECO:0000313" key="1">
    <source>
        <dbReference type="EMBL" id="SHH94748.1"/>
    </source>
</evidence>
<dbReference type="OrthoDB" id="2433944at2"/>
<dbReference type="RefSeq" id="WP_073012788.1">
    <property type="nucleotide sequence ID" value="NZ_FQXD01000021.1"/>
</dbReference>
<sequence length="282" mass="33609">MNIYNTAPYFINNYQPNVSFLHTYHATYPLQFKEYFLYHCKNPEQKRKTALQKYSSHMNTMKIANQNIEKHLYTITSAYEQKYPIIFNNNVHIIVGLYGSNAFTHRQPIPDVTFCLEKLSPVDEHLKVIIAHEFGHVLHHMLSEQREVDWVTIPWFHPYTTLFQEGSATYLSKQLEISKNQGAYFTYDDTGERWLAFSKQHKREIIRAFLSDMQTCHEDRIYREWFSIYGGTQFGYSRLGYFIGYELLHFLMRKYPELKAITIWRNANYIGIIHSILLEMSN</sequence>
<accession>A0A1M5X5E7</accession>
<dbReference type="EMBL" id="FQXD01000021">
    <property type="protein sequence ID" value="SHH94748.1"/>
    <property type="molecule type" value="Genomic_DNA"/>
</dbReference>
<reference evidence="2" key="1">
    <citation type="submission" date="2016-11" db="EMBL/GenBank/DDBJ databases">
        <authorList>
            <person name="Varghese N."/>
            <person name="Submissions S."/>
        </authorList>
    </citation>
    <scope>NUCLEOTIDE SEQUENCE [LARGE SCALE GENOMIC DNA]</scope>
    <source>
        <strain evidence="2">CGMCC 1.6496</strain>
    </source>
</reference>
<organism evidence="1 2">
    <name type="scientific">Virgibacillus chiguensis</name>
    <dbReference type="NCBI Taxonomy" id="411959"/>
    <lineage>
        <taxon>Bacteria</taxon>
        <taxon>Bacillati</taxon>
        <taxon>Bacillota</taxon>
        <taxon>Bacilli</taxon>
        <taxon>Bacillales</taxon>
        <taxon>Bacillaceae</taxon>
        <taxon>Virgibacillus</taxon>
    </lineage>
</organism>
<dbReference type="InterPro" id="IPR043754">
    <property type="entry name" value="DUF5700"/>
</dbReference>
<dbReference type="Pfam" id="PF18958">
    <property type="entry name" value="DUF5700"/>
    <property type="match status" value="1"/>
</dbReference>
<name>A0A1M5X5E7_9BACI</name>
<protein>
    <submittedName>
        <fullName evidence="1">Uncharacterized protein</fullName>
    </submittedName>
</protein>
<proteinExistence type="predicted"/>
<evidence type="ECO:0000313" key="2">
    <source>
        <dbReference type="Proteomes" id="UP000184079"/>
    </source>
</evidence>